<feature type="compositionally biased region" description="Gly residues" evidence="2">
    <location>
        <begin position="777"/>
        <end position="799"/>
    </location>
</feature>
<feature type="domain" description="DUF4216" evidence="3">
    <location>
        <begin position="220"/>
        <end position="287"/>
    </location>
</feature>
<dbReference type="Pfam" id="PF13952">
    <property type="entry name" value="DUF4216"/>
    <property type="match status" value="1"/>
</dbReference>
<feature type="domain" description="DUF4218" evidence="4">
    <location>
        <begin position="3"/>
        <end position="102"/>
    </location>
</feature>
<dbReference type="OrthoDB" id="1878503at2759"/>
<evidence type="ECO:0000259" key="4">
    <source>
        <dbReference type="Pfam" id="PF13960"/>
    </source>
</evidence>
<feature type="region of interest" description="Disordered" evidence="2">
    <location>
        <begin position="770"/>
        <end position="872"/>
    </location>
</feature>
<keyword evidence="1" id="KW-0175">Coiled coil</keyword>
<dbReference type="InterPro" id="IPR025452">
    <property type="entry name" value="DUF4218"/>
</dbReference>
<evidence type="ECO:0000313" key="6">
    <source>
        <dbReference type="Proteomes" id="UP000245207"/>
    </source>
</evidence>
<organism evidence="5 6">
    <name type="scientific">Artemisia annua</name>
    <name type="common">Sweet wormwood</name>
    <dbReference type="NCBI Taxonomy" id="35608"/>
    <lineage>
        <taxon>Eukaryota</taxon>
        <taxon>Viridiplantae</taxon>
        <taxon>Streptophyta</taxon>
        <taxon>Embryophyta</taxon>
        <taxon>Tracheophyta</taxon>
        <taxon>Spermatophyta</taxon>
        <taxon>Magnoliopsida</taxon>
        <taxon>eudicotyledons</taxon>
        <taxon>Gunneridae</taxon>
        <taxon>Pentapetalae</taxon>
        <taxon>asterids</taxon>
        <taxon>campanulids</taxon>
        <taxon>Asterales</taxon>
        <taxon>Asteraceae</taxon>
        <taxon>Asteroideae</taxon>
        <taxon>Anthemideae</taxon>
        <taxon>Artemisiinae</taxon>
        <taxon>Artemisia</taxon>
    </lineage>
</organism>
<evidence type="ECO:0000313" key="5">
    <source>
        <dbReference type="EMBL" id="PWA82869.1"/>
    </source>
</evidence>
<feature type="compositionally biased region" description="Gly residues" evidence="2">
    <location>
        <begin position="434"/>
        <end position="446"/>
    </location>
</feature>
<dbReference type="Proteomes" id="UP000245207">
    <property type="component" value="Unassembled WGS sequence"/>
</dbReference>
<feature type="region of interest" description="Disordered" evidence="2">
    <location>
        <begin position="397"/>
        <end position="449"/>
    </location>
</feature>
<comment type="caution">
    <text evidence="5">The sequence shown here is derived from an EMBL/GenBank/DDBJ whole genome shotgun (WGS) entry which is preliminary data.</text>
</comment>
<accession>A0A2U1PAW1</accession>
<evidence type="ECO:0008006" key="7">
    <source>
        <dbReference type="Google" id="ProtNLM"/>
    </source>
</evidence>
<reference evidence="5 6" key="1">
    <citation type="journal article" date="2018" name="Mol. Plant">
        <title>The genome of Artemisia annua provides insight into the evolution of Asteraceae family and artemisinin biosynthesis.</title>
        <authorList>
            <person name="Shen Q."/>
            <person name="Zhang L."/>
            <person name="Liao Z."/>
            <person name="Wang S."/>
            <person name="Yan T."/>
            <person name="Shi P."/>
            <person name="Liu M."/>
            <person name="Fu X."/>
            <person name="Pan Q."/>
            <person name="Wang Y."/>
            <person name="Lv Z."/>
            <person name="Lu X."/>
            <person name="Zhang F."/>
            <person name="Jiang W."/>
            <person name="Ma Y."/>
            <person name="Chen M."/>
            <person name="Hao X."/>
            <person name="Li L."/>
            <person name="Tang Y."/>
            <person name="Lv G."/>
            <person name="Zhou Y."/>
            <person name="Sun X."/>
            <person name="Brodelius P.E."/>
            <person name="Rose J.K.C."/>
            <person name="Tang K."/>
        </authorList>
    </citation>
    <scope>NUCLEOTIDE SEQUENCE [LARGE SCALE GENOMIC DNA]</scope>
    <source>
        <strain evidence="6">cv. Huhao1</strain>
        <tissue evidence="5">Leaf</tissue>
    </source>
</reference>
<dbReference type="PANTHER" id="PTHR48258:SF14">
    <property type="entry name" value="OS02G0583300 PROTEIN"/>
    <property type="match status" value="1"/>
</dbReference>
<feature type="compositionally biased region" description="Acidic residues" evidence="2">
    <location>
        <begin position="348"/>
        <end position="377"/>
    </location>
</feature>
<gene>
    <name evidence="5" type="ORF">CTI12_AA173260</name>
</gene>
<evidence type="ECO:0000256" key="1">
    <source>
        <dbReference type="SAM" id="Coils"/>
    </source>
</evidence>
<dbReference type="EMBL" id="PKPP01001420">
    <property type="protein sequence ID" value="PWA82869.1"/>
    <property type="molecule type" value="Genomic_DNA"/>
</dbReference>
<feature type="region of interest" description="Disordered" evidence="2">
    <location>
        <begin position="335"/>
        <end position="377"/>
    </location>
</feature>
<dbReference type="Pfam" id="PF13960">
    <property type="entry name" value="DUF4218"/>
    <property type="match status" value="1"/>
</dbReference>
<evidence type="ECO:0000256" key="2">
    <source>
        <dbReference type="SAM" id="MobiDB-lite"/>
    </source>
</evidence>
<keyword evidence="6" id="KW-1185">Reference proteome</keyword>
<protein>
    <recommendedName>
        <fullName evidence="7">DUF4218 domain-containing protein</fullName>
    </recommendedName>
</protein>
<dbReference type="PANTHER" id="PTHR48258">
    <property type="entry name" value="DUF4218 DOMAIN-CONTAINING PROTEIN-RELATED"/>
    <property type="match status" value="1"/>
</dbReference>
<dbReference type="AlphaFoldDB" id="A0A2U1PAW1"/>
<feature type="coiled-coil region" evidence="1">
    <location>
        <begin position="721"/>
        <end position="748"/>
    </location>
</feature>
<sequence>MVKAKDQMINILCRLEQIYPPAFFDIMIHLVMHLPEEALQGGPVSFWWMYPFERYMKKLKNYVRNKAKPEGSIAEDYVANEALTFCSRYFRGEIGTKFNRPNASQGCPRPTSDFQVFRSLCKKSGKETIIRLGLPEMKKVIWYVLHNSPEIDTYMNEFQSEHPESDMQQEFPRWFESKIGNLYTTNDPRCTPDLFALACGPSSTATSINSCVVNGVKFVFKAVLFRVKWFDLAKRGRVERYNTRNNMTQICSCSTAFEDQPYILATQAKQVFYLEDPARRPLHWKVVQEVNHNTTWDVIVVEDDDDVIHGNNSSNLQLSTNLNALELSPLNIDGQSTLVEAPPPIITVDEDDDFIDDEDDDPYDLADSDPNNSDDEIEVATDVVYDSDVDMAAAVARGHGGDGASDPPSPPRHTNSGCRGGGSGGRQPRRGGRARGGGGRGGGWAGGMPQIRQANKNVALRKAVDKSGPQSIEFEMTDQETYNHVRPNRAWYNNYVGELVRSLPLHYPSWHDLDAATRAAFMNRLGVRILRLGVPQAQARMGIYSEQPEPAYSSDNKGSMKKAYFTLKGGPGAVDVVRQNLPPNVEPSVWEEHMKFYMNDKTLKRVAVNKENRKKNKVYSRYGSKSLAAIRHDYRMNSKDKQYPSLIQSFYDTHCDEDVEEMVRLRDLGANTPDGVAYTEEQILAMVLKGKQRGHIAGRGRVVPSLRRPPLPCTPPPPPGMADISAELATAQKKIAEDAEERKTMKKKLDLLMGFASSNPMWSQYISQVDSQHVDGSGSGAGGSGSGAGGSGSGAGGSGSDDIEDLDGDDDHDDHDEEWDPQCRRRLSTTMLFPTGHRRRHAPVDMSTGVYNPVDMTTAKPQKSRRGSCQMY</sequence>
<evidence type="ECO:0000259" key="3">
    <source>
        <dbReference type="Pfam" id="PF13952"/>
    </source>
</evidence>
<proteinExistence type="predicted"/>
<feature type="compositionally biased region" description="Acidic residues" evidence="2">
    <location>
        <begin position="801"/>
        <end position="820"/>
    </location>
</feature>
<name>A0A2U1PAW1_ARTAN</name>
<dbReference type="InterPro" id="IPR025312">
    <property type="entry name" value="DUF4216"/>
</dbReference>